<name>A0A2K5DYG3_AOTNA</name>
<dbReference type="Proteomes" id="UP000233020">
    <property type="component" value="Unplaced"/>
</dbReference>
<gene>
    <name evidence="2" type="primary">VPS37A</name>
</gene>
<sequence length="76" mass="8145">MSWLFPLTKSASSSAAGSPGGLTSLQQQKQRLIESLRNSHSSLFPVSLSVPASPLIFPFAHLIAASAELLKYNCEE</sequence>
<protein>
    <submittedName>
        <fullName evidence="2">VPS37A subunit of ESCRT-I</fullName>
    </submittedName>
</protein>
<feature type="region of interest" description="Disordered" evidence="1">
    <location>
        <begin position="1"/>
        <end position="26"/>
    </location>
</feature>
<reference evidence="2" key="2">
    <citation type="submission" date="2025-09" db="UniProtKB">
        <authorList>
            <consortium name="Ensembl"/>
        </authorList>
    </citation>
    <scope>IDENTIFICATION</scope>
</reference>
<accession>A0A2K5DYG3</accession>
<organism evidence="2 3">
    <name type="scientific">Aotus nancymaae</name>
    <name type="common">Ma's night monkey</name>
    <dbReference type="NCBI Taxonomy" id="37293"/>
    <lineage>
        <taxon>Eukaryota</taxon>
        <taxon>Metazoa</taxon>
        <taxon>Chordata</taxon>
        <taxon>Craniata</taxon>
        <taxon>Vertebrata</taxon>
        <taxon>Euteleostomi</taxon>
        <taxon>Mammalia</taxon>
        <taxon>Eutheria</taxon>
        <taxon>Euarchontoglires</taxon>
        <taxon>Primates</taxon>
        <taxon>Haplorrhini</taxon>
        <taxon>Platyrrhini</taxon>
        <taxon>Aotidae</taxon>
        <taxon>Aotus</taxon>
    </lineage>
</organism>
<dbReference type="GeneTree" id="ENSGT00950000183012"/>
<evidence type="ECO:0000313" key="2">
    <source>
        <dbReference type="Ensembl" id="ENSANAP00000026005.1"/>
    </source>
</evidence>
<keyword evidence="3" id="KW-1185">Reference proteome</keyword>
<evidence type="ECO:0000256" key="1">
    <source>
        <dbReference type="SAM" id="MobiDB-lite"/>
    </source>
</evidence>
<proteinExistence type="predicted"/>
<dbReference type="AlphaFoldDB" id="A0A2K5DYG3"/>
<reference evidence="2" key="1">
    <citation type="submission" date="2025-08" db="UniProtKB">
        <authorList>
            <consortium name="Ensembl"/>
        </authorList>
    </citation>
    <scope>IDENTIFICATION</scope>
</reference>
<dbReference type="Ensembl" id="ENSANAT00000043930.1">
    <property type="protein sequence ID" value="ENSANAP00000026005.1"/>
    <property type="gene ID" value="ENSANAG00000030686.1"/>
</dbReference>
<evidence type="ECO:0000313" key="3">
    <source>
        <dbReference type="Proteomes" id="UP000233020"/>
    </source>
</evidence>